<dbReference type="Gene3D" id="3.30.230.10">
    <property type="match status" value="1"/>
</dbReference>
<proteinExistence type="inferred from homology"/>
<dbReference type="GO" id="GO:0019843">
    <property type="term" value="F:rRNA binding"/>
    <property type="evidence" value="ECO:0007669"/>
    <property type="project" value="UniProtKB-KW"/>
</dbReference>
<keyword evidence="3" id="KW-0699">rRNA-binding</keyword>
<name>A0A975A347_9PROT</name>
<dbReference type="InterPro" id="IPR005324">
    <property type="entry name" value="Ribosomal_uS5_C"/>
</dbReference>
<evidence type="ECO:0000259" key="11">
    <source>
        <dbReference type="PROSITE" id="PS50881"/>
    </source>
</evidence>
<dbReference type="GO" id="GO:0005840">
    <property type="term" value="C:ribosome"/>
    <property type="evidence" value="ECO:0007669"/>
    <property type="project" value="UniProtKB-KW"/>
</dbReference>
<keyword evidence="6 9" id="KW-0687">Ribonucleoprotein</keyword>
<dbReference type="Gene3D" id="3.30.160.20">
    <property type="match status" value="1"/>
</dbReference>
<reference evidence="12" key="1">
    <citation type="submission" date="2017-11" db="EMBL/GenBank/DDBJ databases">
        <authorList>
            <person name="Jian Z."/>
        </authorList>
    </citation>
    <scope>NUCLEOTIDE SEQUENCE</scope>
    <source>
        <strain evidence="12">YC</strain>
    </source>
</reference>
<dbReference type="SUPFAM" id="SSF54768">
    <property type="entry name" value="dsRNA-binding domain-like"/>
    <property type="match status" value="1"/>
</dbReference>
<dbReference type="AlphaFoldDB" id="A0A975A347"/>
<evidence type="ECO:0000256" key="10">
    <source>
        <dbReference type="RuleBase" id="RU003823"/>
    </source>
</evidence>
<evidence type="ECO:0000256" key="1">
    <source>
        <dbReference type="ARBA" id="ARBA00003093"/>
    </source>
</evidence>
<dbReference type="SUPFAM" id="SSF54211">
    <property type="entry name" value="Ribosomal protein S5 domain 2-like"/>
    <property type="match status" value="1"/>
</dbReference>
<dbReference type="PROSITE" id="PS50881">
    <property type="entry name" value="S5_DSRBD"/>
    <property type="match status" value="1"/>
</dbReference>
<evidence type="ECO:0000256" key="6">
    <source>
        <dbReference type="ARBA" id="ARBA00023274"/>
    </source>
</evidence>
<gene>
    <name evidence="12" type="ORF">CU086_00230</name>
</gene>
<dbReference type="PANTHER" id="PTHR48432:SF1">
    <property type="entry name" value="S5 DRBM DOMAIN-CONTAINING PROTEIN"/>
    <property type="match status" value="1"/>
</dbReference>
<evidence type="ECO:0000256" key="4">
    <source>
        <dbReference type="ARBA" id="ARBA00022884"/>
    </source>
</evidence>
<evidence type="ECO:0000256" key="2">
    <source>
        <dbReference type="ARBA" id="ARBA00008945"/>
    </source>
</evidence>
<comment type="similarity">
    <text evidence="2 10">Belongs to the universal ribosomal protein uS5 family.</text>
</comment>
<dbReference type="FunFam" id="3.30.230.10:FF:000002">
    <property type="entry name" value="30S ribosomal protein S5"/>
    <property type="match status" value="1"/>
</dbReference>
<evidence type="ECO:0000313" key="13">
    <source>
        <dbReference type="Proteomes" id="UP000663075"/>
    </source>
</evidence>
<evidence type="ECO:0000256" key="8">
    <source>
        <dbReference type="ARBA" id="ARBA00035519"/>
    </source>
</evidence>
<dbReference type="GO" id="GO:0006412">
    <property type="term" value="P:translation"/>
    <property type="evidence" value="ECO:0007669"/>
    <property type="project" value="InterPro"/>
</dbReference>
<dbReference type="InterPro" id="IPR000851">
    <property type="entry name" value="Ribosomal_uS5"/>
</dbReference>
<keyword evidence="5 9" id="KW-0689">Ribosomal protein</keyword>
<accession>A0A975A347</accession>
<keyword evidence="4" id="KW-0694">RNA-binding</keyword>
<sequence>MSFVIYKRLVKIYKTFNNNKGVNSLEYTSVVVVGDKKGGVGFGKASNLNQNISIFKALNKAKSNFFRICLKNNTIPHPIIGKSSKCIIYLFPLKKYYTFTCGSYVRTILNIIGIRNISAKIHGSVNFYNILNSLINALKSLNSFFLF</sequence>
<organism evidence="12 13">
    <name type="scientific">Candidatus Nasuia deltocephalincola</name>
    <dbReference type="NCBI Taxonomy" id="1160784"/>
    <lineage>
        <taxon>Bacteria</taxon>
        <taxon>Pseudomonadati</taxon>
        <taxon>Pseudomonadota</taxon>
        <taxon>Betaproteobacteria</taxon>
        <taxon>Candidatus Nasuia</taxon>
    </lineage>
</organism>
<dbReference type="GO" id="GO:1990904">
    <property type="term" value="C:ribonucleoprotein complex"/>
    <property type="evidence" value="ECO:0007669"/>
    <property type="project" value="UniProtKB-UniRule"/>
</dbReference>
<dbReference type="PANTHER" id="PTHR48432">
    <property type="entry name" value="S5 DRBM DOMAIN-CONTAINING PROTEIN"/>
    <property type="match status" value="1"/>
</dbReference>
<dbReference type="GO" id="GO:0005737">
    <property type="term" value="C:cytoplasm"/>
    <property type="evidence" value="ECO:0007669"/>
    <property type="project" value="UniProtKB-ARBA"/>
</dbReference>
<evidence type="ECO:0000313" key="12">
    <source>
        <dbReference type="EMBL" id="QSF25265.1"/>
    </source>
</evidence>
<dbReference type="InterPro" id="IPR020568">
    <property type="entry name" value="Ribosomal_Su5_D2-typ_SF"/>
</dbReference>
<evidence type="ECO:0000256" key="5">
    <source>
        <dbReference type="ARBA" id="ARBA00022980"/>
    </source>
</evidence>
<dbReference type="EMBL" id="CP024850">
    <property type="protein sequence ID" value="QSF25265.1"/>
    <property type="molecule type" value="Genomic_DNA"/>
</dbReference>
<dbReference type="Proteomes" id="UP000663075">
    <property type="component" value="Chromosome"/>
</dbReference>
<dbReference type="GO" id="GO:0003735">
    <property type="term" value="F:structural constituent of ribosome"/>
    <property type="evidence" value="ECO:0007669"/>
    <property type="project" value="UniProtKB-UniRule"/>
</dbReference>
<evidence type="ECO:0000256" key="7">
    <source>
        <dbReference type="ARBA" id="ARBA00035255"/>
    </source>
</evidence>
<dbReference type="InterPro" id="IPR014721">
    <property type="entry name" value="Ribsml_uS5_D2-typ_fold_subgr"/>
</dbReference>
<keyword evidence="13" id="KW-1185">Reference proteome</keyword>
<comment type="function">
    <text evidence="1">Located at the back of the 30S subunit body where it stabilizes the conformation of the head with respect to the body.</text>
</comment>
<protein>
    <recommendedName>
        <fullName evidence="7">Small ribosomal subunit protein uS5</fullName>
    </recommendedName>
    <alternativeName>
        <fullName evidence="8">30S ribosomal protein S5</fullName>
    </alternativeName>
</protein>
<evidence type="ECO:0000256" key="9">
    <source>
        <dbReference type="PROSITE-ProRule" id="PRU00268"/>
    </source>
</evidence>
<feature type="domain" description="S5 DRBM" evidence="11">
    <location>
        <begin position="5"/>
        <end position="68"/>
    </location>
</feature>
<dbReference type="Pfam" id="PF00333">
    <property type="entry name" value="Ribosomal_S5"/>
    <property type="match status" value="1"/>
</dbReference>
<evidence type="ECO:0000256" key="3">
    <source>
        <dbReference type="ARBA" id="ARBA00022730"/>
    </source>
</evidence>
<dbReference type="Pfam" id="PF03719">
    <property type="entry name" value="Ribosomal_S5_C"/>
    <property type="match status" value="1"/>
</dbReference>
<dbReference type="InterPro" id="IPR013810">
    <property type="entry name" value="Ribosomal_uS5_N"/>
</dbReference>